<keyword evidence="1" id="KW-0812">Transmembrane</keyword>
<reference evidence="2 3" key="1">
    <citation type="submission" date="2016-12" db="EMBL/GenBank/DDBJ databases">
        <authorList>
            <person name="Song W.-J."/>
            <person name="Kurnit D.M."/>
        </authorList>
    </citation>
    <scope>NUCLEOTIDE SEQUENCE [LARGE SCALE GENOMIC DNA]</scope>
    <source>
        <strain evidence="2 3">DSM 14810</strain>
    </source>
</reference>
<evidence type="ECO:0000256" key="1">
    <source>
        <dbReference type="SAM" id="Phobius"/>
    </source>
</evidence>
<feature type="transmembrane region" description="Helical" evidence="1">
    <location>
        <begin position="359"/>
        <end position="380"/>
    </location>
</feature>
<protein>
    <recommendedName>
        <fullName evidence="4">Dolichyl-phosphate-mannose-protein mannosyltransferase</fullName>
    </recommendedName>
</protein>
<feature type="transmembrane region" description="Helical" evidence="1">
    <location>
        <begin position="228"/>
        <end position="250"/>
    </location>
</feature>
<gene>
    <name evidence="2" type="ORF">SAMN02745247_01228</name>
</gene>
<feature type="transmembrane region" description="Helical" evidence="1">
    <location>
        <begin position="141"/>
        <end position="159"/>
    </location>
</feature>
<name>A0A1M7S7V7_9FIRM</name>
<keyword evidence="1" id="KW-0472">Membrane</keyword>
<feature type="transmembrane region" description="Helical" evidence="1">
    <location>
        <begin position="329"/>
        <end position="347"/>
    </location>
</feature>
<feature type="transmembrane region" description="Helical" evidence="1">
    <location>
        <begin position="165"/>
        <end position="180"/>
    </location>
</feature>
<evidence type="ECO:0000313" key="2">
    <source>
        <dbReference type="EMBL" id="SHN54402.1"/>
    </source>
</evidence>
<dbReference type="AlphaFoldDB" id="A0A1M7S7V7"/>
<feature type="transmembrane region" description="Helical" evidence="1">
    <location>
        <begin position="6"/>
        <end position="26"/>
    </location>
</feature>
<feature type="transmembrane region" description="Helical" evidence="1">
    <location>
        <begin position="187"/>
        <end position="208"/>
    </location>
</feature>
<dbReference type="RefSeq" id="WP_072701861.1">
    <property type="nucleotide sequence ID" value="NZ_FRDH01000004.1"/>
</dbReference>
<sequence>MKKYVAISFGFILVGYVLLVFSMLIPNELLTENVMKSAQELYYQEDYPSLYLKGAFLENFCDADYIAVAYNQRTYNPLTNALDAYNYCYNEESGANRGVRGLYVTFYDYSQKIYEHSHAWHGYRIFLRPLLVLYSVADIRWLLTSLVFILVILICIYIYKATDKFWAFLPFLFSIVYFNYQLEALSIAISINFLLMLIPCIFILYGCINGKELDYFHACMFITGLCSAYFALCDLPSMSIGFPIIMMLAFNKRNDFDKLLEAFKMTLMWFLGYAVEGIPKFIINEFFMKLEGASTVLIWYTGKKHGVGILNRFIKVGELLEEVFDIEKVQADIFWAMIVIIFVLLVIRKKYKEIVVKDIMAYLFVSMIPILWVIVMIIAANLDWTPFIFSTMIFAIIQYLWGVLEESFI</sequence>
<dbReference type="EMBL" id="FRDH01000004">
    <property type="protein sequence ID" value="SHN54402.1"/>
    <property type="molecule type" value="Genomic_DNA"/>
</dbReference>
<evidence type="ECO:0000313" key="3">
    <source>
        <dbReference type="Proteomes" id="UP000184097"/>
    </source>
</evidence>
<keyword evidence="1" id="KW-1133">Transmembrane helix</keyword>
<accession>A0A1M7S7V7</accession>
<dbReference type="Proteomes" id="UP000184097">
    <property type="component" value="Unassembled WGS sequence"/>
</dbReference>
<organism evidence="2 3">
    <name type="scientific">Butyrivibrio hungatei DSM 14810</name>
    <dbReference type="NCBI Taxonomy" id="1121132"/>
    <lineage>
        <taxon>Bacteria</taxon>
        <taxon>Bacillati</taxon>
        <taxon>Bacillota</taxon>
        <taxon>Clostridia</taxon>
        <taxon>Lachnospirales</taxon>
        <taxon>Lachnospiraceae</taxon>
        <taxon>Butyrivibrio</taxon>
    </lineage>
</organism>
<evidence type="ECO:0008006" key="4">
    <source>
        <dbReference type="Google" id="ProtNLM"/>
    </source>
</evidence>
<feature type="transmembrane region" description="Helical" evidence="1">
    <location>
        <begin position="386"/>
        <end position="404"/>
    </location>
</feature>
<proteinExistence type="predicted"/>